<gene>
    <name evidence="3" type="ORF">SCF082_LOCUS17346</name>
</gene>
<dbReference type="SMART" id="SM00564">
    <property type="entry name" value="PQQ"/>
    <property type="match status" value="3"/>
</dbReference>
<name>A0ABP0KGZ4_9DINO</name>
<evidence type="ECO:0000259" key="2">
    <source>
        <dbReference type="Pfam" id="PF13360"/>
    </source>
</evidence>
<dbReference type="EMBL" id="CAXAMM010011436">
    <property type="protein sequence ID" value="CAK9026096.1"/>
    <property type="molecule type" value="Genomic_DNA"/>
</dbReference>
<dbReference type="SUPFAM" id="SSF50998">
    <property type="entry name" value="Quinoprotein alcohol dehydrogenase-like"/>
    <property type="match status" value="1"/>
</dbReference>
<reference evidence="3 4" key="1">
    <citation type="submission" date="2024-02" db="EMBL/GenBank/DDBJ databases">
        <authorList>
            <person name="Chen Y."/>
            <person name="Shah S."/>
            <person name="Dougan E. K."/>
            <person name="Thang M."/>
            <person name="Chan C."/>
        </authorList>
    </citation>
    <scope>NUCLEOTIDE SEQUENCE [LARGE SCALE GENOMIC DNA]</scope>
</reference>
<sequence>MASGARWHHWPMQKGTPERTGYSPHVMPNISKSEAWTWQAEILDIHRATPLIDDQLNVYVTSIAGRSVKFSPDGKKLWSHYTGVERGGVPGVPVIEGDRLLMLSTFGFLISIDLETGAEVWSRKVTQMSDSTTDCLLATQGVVVLSAMDPVVSTLAAGRTQRWNHENNRVLGLSVSDGSVVFKFAPYTTVYNFQASTQHDGSFVFQDVTGAVYRVTLEGKLVWYGGAIDPKSASTAAAVISEGKVYAVCNVGGGMKEGMSEGKGHLHAYDYVTGRKLWWQELPYEGNQAVAVGQLPGAKGLSLVMGMGKNPGIPWFMLVAKILPSWMVPWTYPIYALTLRYPHWFAWPQNRAILAFDAETGDLQWWHELPAYQKLASEGDNDAFQSDVKRED</sequence>
<dbReference type="PANTHER" id="PTHR34512:SF30">
    <property type="entry name" value="OUTER MEMBRANE PROTEIN ASSEMBLY FACTOR BAMB"/>
    <property type="match status" value="1"/>
</dbReference>
<evidence type="ECO:0000256" key="1">
    <source>
        <dbReference type="SAM" id="MobiDB-lite"/>
    </source>
</evidence>
<dbReference type="InterPro" id="IPR018391">
    <property type="entry name" value="PQQ_b-propeller_rpt"/>
</dbReference>
<dbReference type="InterPro" id="IPR015943">
    <property type="entry name" value="WD40/YVTN_repeat-like_dom_sf"/>
</dbReference>
<keyword evidence="4" id="KW-1185">Reference proteome</keyword>
<protein>
    <submittedName>
        <fullName evidence="3">EF-hand domain-containing protein</fullName>
    </submittedName>
</protein>
<dbReference type="InterPro" id="IPR002372">
    <property type="entry name" value="PQQ_rpt_dom"/>
</dbReference>
<accession>A0ABP0KGZ4</accession>
<feature type="domain" description="Pyrrolo-quinoline quinone repeat" evidence="2">
    <location>
        <begin position="70"/>
        <end position="248"/>
    </location>
</feature>
<proteinExistence type="predicted"/>
<evidence type="ECO:0000313" key="3">
    <source>
        <dbReference type="EMBL" id="CAK9026096.1"/>
    </source>
</evidence>
<dbReference type="Gene3D" id="2.130.10.10">
    <property type="entry name" value="YVTN repeat-like/Quinoprotein amine dehydrogenase"/>
    <property type="match status" value="2"/>
</dbReference>
<dbReference type="InterPro" id="IPR011047">
    <property type="entry name" value="Quinoprotein_ADH-like_sf"/>
</dbReference>
<organism evidence="3 4">
    <name type="scientific">Durusdinium trenchii</name>
    <dbReference type="NCBI Taxonomy" id="1381693"/>
    <lineage>
        <taxon>Eukaryota</taxon>
        <taxon>Sar</taxon>
        <taxon>Alveolata</taxon>
        <taxon>Dinophyceae</taxon>
        <taxon>Suessiales</taxon>
        <taxon>Symbiodiniaceae</taxon>
        <taxon>Durusdinium</taxon>
    </lineage>
</organism>
<dbReference type="Proteomes" id="UP001642464">
    <property type="component" value="Unassembled WGS sequence"/>
</dbReference>
<dbReference type="PANTHER" id="PTHR34512">
    <property type="entry name" value="CELL SURFACE PROTEIN"/>
    <property type="match status" value="1"/>
</dbReference>
<evidence type="ECO:0000313" key="4">
    <source>
        <dbReference type="Proteomes" id="UP001642464"/>
    </source>
</evidence>
<feature type="compositionally biased region" description="Basic residues" evidence="1">
    <location>
        <begin position="1"/>
        <end position="11"/>
    </location>
</feature>
<feature type="region of interest" description="Disordered" evidence="1">
    <location>
        <begin position="1"/>
        <end position="23"/>
    </location>
</feature>
<comment type="caution">
    <text evidence="3">The sequence shown here is derived from an EMBL/GenBank/DDBJ whole genome shotgun (WGS) entry which is preliminary data.</text>
</comment>
<dbReference type="Pfam" id="PF13360">
    <property type="entry name" value="PQQ_2"/>
    <property type="match status" value="1"/>
</dbReference>